<feature type="binding site" evidence="9">
    <location>
        <begin position="120"/>
        <end position="123"/>
    </location>
    <ligand>
        <name>GTP</name>
        <dbReference type="ChEBI" id="CHEBI:37565"/>
        <label>1</label>
    </ligand>
</feature>
<evidence type="ECO:0000256" key="3">
    <source>
        <dbReference type="ARBA" id="ARBA00022517"/>
    </source>
</evidence>
<evidence type="ECO:0000256" key="8">
    <source>
        <dbReference type="ARBA" id="ARBA00053470"/>
    </source>
</evidence>
<dbReference type="PANTHER" id="PTHR43834:SF6">
    <property type="entry name" value="GTPASE DER"/>
    <property type="match status" value="1"/>
</dbReference>
<dbReference type="PANTHER" id="PTHR43834">
    <property type="entry name" value="GTPASE DER"/>
    <property type="match status" value="1"/>
</dbReference>
<comment type="similarity">
    <text evidence="1 9 10 11">Belongs to the TRAFAC class TrmE-Era-EngA-EngB-Septin-like GTPase superfamily. EngA (Der) GTPase family.</text>
</comment>
<evidence type="ECO:0000256" key="4">
    <source>
        <dbReference type="ARBA" id="ARBA00022737"/>
    </source>
</evidence>
<comment type="caution">
    <text evidence="13">The sequence shown here is derived from an EMBL/GenBank/DDBJ whole genome shotgun (WGS) entry which is preliminary data.</text>
</comment>
<feature type="binding site" evidence="9">
    <location>
        <begin position="183"/>
        <end position="190"/>
    </location>
    <ligand>
        <name>GTP</name>
        <dbReference type="ChEBI" id="CHEBI:37565"/>
        <label>2</label>
    </ligand>
</feature>
<dbReference type="Gene3D" id="3.40.50.300">
    <property type="entry name" value="P-loop containing nucleotide triphosphate hydrolases"/>
    <property type="match status" value="2"/>
</dbReference>
<name>A0A366IC34_9FIRM</name>
<evidence type="ECO:0000256" key="9">
    <source>
        <dbReference type="HAMAP-Rule" id="MF_00195"/>
    </source>
</evidence>
<dbReference type="PIRSF" id="PIRSF006485">
    <property type="entry name" value="GTP-binding_EngA"/>
    <property type="match status" value="1"/>
</dbReference>
<dbReference type="InterPro" id="IPR031166">
    <property type="entry name" value="G_ENGA"/>
</dbReference>
<keyword evidence="4 11" id="KW-0677">Repeat</keyword>
<evidence type="ECO:0000256" key="5">
    <source>
        <dbReference type="ARBA" id="ARBA00022741"/>
    </source>
</evidence>
<proteinExistence type="inferred from homology"/>
<evidence type="ECO:0000313" key="13">
    <source>
        <dbReference type="EMBL" id="RBP68326.1"/>
    </source>
</evidence>
<dbReference type="InterPro" id="IPR015946">
    <property type="entry name" value="KH_dom-like_a/b"/>
</dbReference>
<dbReference type="NCBIfam" id="TIGR03594">
    <property type="entry name" value="GTPase_EngA"/>
    <property type="match status" value="1"/>
</dbReference>
<evidence type="ECO:0000256" key="11">
    <source>
        <dbReference type="RuleBase" id="RU004481"/>
    </source>
</evidence>
<dbReference type="FunFam" id="3.30.300.20:FF:000004">
    <property type="entry name" value="GTPase Der"/>
    <property type="match status" value="1"/>
</dbReference>
<feature type="binding site" evidence="9">
    <location>
        <begin position="295"/>
        <end position="298"/>
    </location>
    <ligand>
        <name>GTP</name>
        <dbReference type="ChEBI" id="CHEBI:37565"/>
        <label>2</label>
    </ligand>
</feature>
<dbReference type="InterPro" id="IPR003593">
    <property type="entry name" value="AAA+_ATPase"/>
</dbReference>
<dbReference type="InterPro" id="IPR032859">
    <property type="entry name" value="KH_dom-like"/>
</dbReference>
<keyword evidence="3 9" id="KW-0690">Ribosome biogenesis</keyword>
<feature type="domain" description="EngA-type G" evidence="12">
    <location>
        <begin position="4"/>
        <end position="168"/>
    </location>
</feature>
<accession>A0A366IC34</accession>
<evidence type="ECO:0000256" key="6">
    <source>
        <dbReference type="ARBA" id="ARBA00023134"/>
    </source>
</evidence>
<dbReference type="InterPro" id="IPR006073">
    <property type="entry name" value="GTP-bd"/>
</dbReference>
<protein>
    <recommendedName>
        <fullName evidence="2 9">GTPase Der</fullName>
    </recommendedName>
    <alternativeName>
        <fullName evidence="7 9">GTP-binding protein EngA</fullName>
    </alternativeName>
</protein>
<keyword evidence="6 9" id="KW-0342">GTP-binding</keyword>
<dbReference type="InterPro" id="IPR016484">
    <property type="entry name" value="GTPase_Der"/>
</dbReference>
<organism evidence="13 14">
    <name type="scientific">Alkalibaculum bacchi</name>
    <dbReference type="NCBI Taxonomy" id="645887"/>
    <lineage>
        <taxon>Bacteria</taxon>
        <taxon>Bacillati</taxon>
        <taxon>Bacillota</taxon>
        <taxon>Clostridia</taxon>
        <taxon>Eubacteriales</taxon>
        <taxon>Eubacteriaceae</taxon>
        <taxon>Alkalibaculum</taxon>
    </lineage>
</organism>
<dbReference type="NCBIfam" id="TIGR00231">
    <property type="entry name" value="small_GTP"/>
    <property type="match status" value="2"/>
</dbReference>
<keyword evidence="14" id="KW-1185">Reference proteome</keyword>
<dbReference type="Pfam" id="PF14714">
    <property type="entry name" value="KH_dom-like"/>
    <property type="match status" value="1"/>
</dbReference>
<evidence type="ECO:0000256" key="7">
    <source>
        <dbReference type="ARBA" id="ARBA00032345"/>
    </source>
</evidence>
<dbReference type="InterPro" id="IPR027417">
    <property type="entry name" value="P-loop_NTPase"/>
</dbReference>
<dbReference type="FunFam" id="3.40.50.300:FF:000057">
    <property type="entry name" value="GTPase Der"/>
    <property type="match status" value="1"/>
</dbReference>
<dbReference type="CDD" id="cd01895">
    <property type="entry name" value="EngA2"/>
    <property type="match status" value="1"/>
</dbReference>
<feature type="binding site" evidence="9">
    <location>
        <begin position="10"/>
        <end position="17"/>
    </location>
    <ligand>
        <name>GTP</name>
        <dbReference type="ChEBI" id="CHEBI:37565"/>
        <label>1</label>
    </ligand>
</feature>
<dbReference type="GO" id="GO:0005525">
    <property type="term" value="F:GTP binding"/>
    <property type="evidence" value="ECO:0007669"/>
    <property type="project" value="UniProtKB-UniRule"/>
</dbReference>
<feature type="binding site" evidence="9">
    <location>
        <begin position="57"/>
        <end position="61"/>
    </location>
    <ligand>
        <name>GTP</name>
        <dbReference type="ChEBI" id="CHEBI:37565"/>
        <label>1</label>
    </ligand>
</feature>
<dbReference type="CDD" id="cd01894">
    <property type="entry name" value="EngA1"/>
    <property type="match status" value="1"/>
</dbReference>
<sequence length="442" mass="49539">MQKPIVAVVGRPNVGKSTLFNKVAGSRISIVEDTPGVTRDRIFADCEWLGHKFTMIDTGGIEPFSKDIILSQMRRQAQIAIDMADVILLLVDGREGMTAADLEVANMIRKTSTPIILVVNKIETKELDRNSFEFYNLGLGDPISISAEQGLGIGDLLDKVVESFERSEVDFEEDERLKIAVLGKPNAGKSTLVNRLLGEDRVIVSNVPGTTRDAIDSSFKYYGEEYVLIDTAGLRRKNKIYDEIERYSILRAVTAVERADVCLILIDAEYGITEQDAKIAGIAHNRGKASIIVVNKWDKIEKDNHTTKSFEKDIRETLSFMSYAPILYISALEGQRVNKIMETVLQVASEHAKRITTGMLNDVISEAILLNQPPADKGRRLKIYYATQASVKPPTFILFVNNKELIHFSYIRYLENQVRNSFGFIGTPIIFLVREKTDKDGK</sequence>
<dbReference type="GO" id="GO:0042254">
    <property type="term" value="P:ribosome biogenesis"/>
    <property type="evidence" value="ECO:0007669"/>
    <property type="project" value="UniProtKB-KW"/>
</dbReference>
<dbReference type="Gene3D" id="3.30.300.20">
    <property type="match status" value="1"/>
</dbReference>
<feature type="binding site" evidence="9">
    <location>
        <begin position="230"/>
        <end position="234"/>
    </location>
    <ligand>
        <name>GTP</name>
        <dbReference type="ChEBI" id="CHEBI:37565"/>
        <label>2</label>
    </ligand>
</feature>
<dbReference type="FunFam" id="3.40.50.300:FF:000040">
    <property type="entry name" value="GTPase Der"/>
    <property type="match status" value="1"/>
</dbReference>
<dbReference type="AlphaFoldDB" id="A0A366IC34"/>
<dbReference type="SUPFAM" id="SSF52540">
    <property type="entry name" value="P-loop containing nucleoside triphosphate hydrolases"/>
    <property type="match status" value="2"/>
</dbReference>
<gene>
    <name evidence="9" type="primary">der</name>
    <name evidence="13" type="ORF">DES36_10388</name>
</gene>
<evidence type="ECO:0000259" key="12">
    <source>
        <dbReference type="PROSITE" id="PS51712"/>
    </source>
</evidence>
<feature type="domain" description="EngA-type G" evidence="12">
    <location>
        <begin position="177"/>
        <end position="352"/>
    </location>
</feature>
<dbReference type="HAMAP" id="MF_00195">
    <property type="entry name" value="GTPase_Der"/>
    <property type="match status" value="1"/>
</dbReference>
<dbReference type="OrthoDB" id="9805918at2"/>
<comment type="subunit">
    <text evidence="9">Associates with the 50S ribosomal subunit.</text>
</comment>
<keyword evidence="5 9" id="KW-0547">Nucleotide-binding</keyword>
<comment type="function">
    <text evidence="8 9 11">GTPase that plays an essential role in the late steps of ribosome biogenesis.</text>
</comment>
<dbReference type="EMBL" id="QNRX01000003">
    <property type="protein sequence ID" value="RBP68326.1"/>
    <property type="molecule type" value="Genomic_DNA"/>
</dbReference>
<dbReference type="Proteomes" id="UP000253490">
    <property type="component" value="Unassembled WGS sequence"/>
</dbReference>
<dbReference type="SMART" id="SM00382">
    <property type="entry name" value="AAA"/>
    <property type="match status" value="2"/>
</dbReference>
<evidence type="ECO:0000256" key="1">
    <source>
        <dbReference type="ARBA" id="ARBA00008279"/>
    </source>
</evidence>
<dbReference type="InterPro" id="IPR005225">
    <property type="entry name" value="Small_GTP-bd"/>
</dbReference>
<reference evidence="13 14" key="1">
    <citation type="submission" date="2018-06" db="EMBL/GenBank/DDBJ databases">
        <title>Genomic Encyclopedia of Type Strains, Phase IV (KMG-IV): sequencing the most valuable type-strain genomes for metagenomic binning, comparative biology and taxonomic classification.</title>
        <authorList>
            <person name="Goeker M."/>
        </authorList>
    </citation>
    <scope>NUCLEOTIDE SEQUENCE [LARGE SCALE GENOMIC DNA]</scope>
    <source>
        <strain evidence="13 14">DSM 22112</strain>
    </source>
</reference>
<dbReference type="RefSeq" id="WP_146953598.1">
    <property type="nucleotide sequence ID" value="NZ_QNRX01000003.1"/>
</dbReference>
<dbReference type="GO" id="GO:0043022">
    <property type="term" value="F:ribosome binding"/>
    <property type="evidence" value="ECO:0007669"/>
    <property type="project" value="TreeGrafter"/>
</dbReference>
<evidence type="ECO:0000313" key="14">
    <source>
        <dbReference type="Proteomes" id="UP000253490"/>
    </source>
</evidence>
<dbReference type="PROSITE" id="PS51712">
    <property type="entry name" value="G_ENGA"/>
    <property type="match status" value="2"/>
</dbReference>
<evidence type="ECO:0000256" key="10">
    <source>
        <dbReference type="PROSITE-ProRule" id="PRU01049"/>
    </source>
</evidence>
<evidence type="ECO:0000256" key="2">
    <source>
        <dbReference type="ARBA" id="ARBA00020953"/>
    </source>
</evidence>
<dbReference type="Pfam" id="PF01926">
    <property type="entry name" value="MMR_HSR1"/>
    <property type="match status" value="2"/>
</dbReference>